<comment type="caution">
    <text evidence="1">The sequence shown here is derived from an EMBL/GenBank/DDBJ whole genome shotgun (WGS) entry which is preliminary data.</text>
</comment>
<evidence type="ECO:0000313" key="2">
    <source>
        <dbReference type="Proteomes" id="UP001328107"/>
    </source>
</evidence>
<keyword evidence="2" id="KW-1185">Reference proteome</keyword>
<protein>
    <submittedName>
        <fullName evidence="1">Uncharacterized protein</fullName>
    </submittedName>
</protein>
<reference evidence="2" key="1">
    <citation type="submission" date="2022-10" db="EMBL/GenBank/DDBJ databases">
        <title>Genome assembly of Pristionchus species.</title>
        <authorList>
            <person name="Yoshida K."/>
            <person name="Sommer R.J."/>
        </authorList>
    </citation>
    <scope>NUCLEOTIDE SEQUENCE [LARGE SCALE GENOMIC DNA]</scope>
    <source>
        <strain evidence="2">RS5460</strain>
    </source>
</reference>
<gene>
    <name evidence="1" type="ORF">PMAYCL1PPCAC_30499</name>
</gene>
<organism evidence="1 2">
    <name type="scientific">Pristionchus mayeri</name>
    <dbReference type="NCBI Taxonomy" id="1317129"/>
    <lineage>
        <taxon>Eukaryota</taxon>
        <taxon>Metazoa</taxon>
        <taxon>Ecdysozoa</taxon>
        <taxon>Nematoda</taxon>
        <taxon>Chromadorea</taxon>
        <taxon>Rhabditida</taxon>
        <taxon>Rhabditina</taxon>
        <taxon>Diplogasteromorpha</taxon>
        <taxon>Diplogasteroidea</taxon>
        <taxon>Neodiplogasteridae</taxon>
        <taxon>Pristionchus</taxon>
    </lineage>
</organism>
<evidence type="ECO:0000313" key="1">
    <source>
        <dbReference type="EMBL" id="GMR60304.1"/>
    </source>
</evidence>
<feature type="non-terminal residue" evidence="1">
    <location>
        <position position="1"/>
    </location>
</feature>
<proteinExistence type="predicted"/>
<dbReference type="Proteomes" id="UP001328107">
    <property type="component" value="Unassembled WGS sequence"/>
</dbReference>
<dbReference type="AlphaFoldDB" id="A0AAN5DBZ4"/>
<sequence>AAATADVEHSTTRREGRIHTNLKEVVLLQMFLVLCPRLHILLTVEIGELRVVQTESSVASECIDEVVEDLDGCRHEEHPSDLEVVQTRKFVFLLFVHPESFIGSDLDETSTCKGTQPLFHVSAGIPYTDL</sequence>
<accession>A0AAN5DBZ4</accession>
<name>A0AAN5DBZ4_9BILA</name>
<dbReference type="EMBL" id="BTRK01000006">
    <property type="protein sequence ID" value="GMR60304.1"/>
    <property type="molecule type" value="Genomic_DNA"/>
</dbReference>